<evidence type="ECO:0000313" key="1">
    <source>
        <dbReference type="EMBL" id="KGM18398.1"/>
    </source>
</evidence>
<dbReference type="GeneID" id="300553014"/>
<dbReference type="RefSeq" id="WP_035115038.1">
    <property type="nucleotide sequence ID" value="NZ_CP047046.1"/>
</dbReference>
<protein>
    <submittedName>
        <fullName evidence="1">Uncharacterized protein</fullName>
    </submittedName>
</protein>
<proteinExistence type="predicted"/>
<sequence>MTYSPIADLQDTLLPWASTTEARLESEFAETQLFVELDINGDELERMTRFFGTFISRQVEAGSSESALLEACPALTAATLLSRAARFHQVGELSSEYWSGLGLEPTPARRKLIDGRYRDILAAAGLNTFDEVTGGPDGELGRLFAHVGVATDWVPELIELIDSRRLDGSAQGELAAEAQALVAILAEQPRQVGPLCATLPETAATLLRPVVATVRYAADNSEGWEYALLAGEVEGTEKFPALIREDVVEELRERPAGTLERRHSVGVARKEDQPRFHLDVERQRVLLRLPAQPLGEEDGAETRWRVDFDGRPGAFRAMRSDNPARVESEIVDVPVRHPLREVRVRNKYSDHHWHLPMVNSATDPVLLFTVRGHDVTDHVCLHHSEVFVVCPQDSVAKDPVRDQIVPVLAEHGMKTWDGWVIRQLDLSESLALHVERPGEPQPSMLGVRAIDPRQRVRFIEPDEPLPAVRTLAGKAIHSESLMVEFPPTISGATEEWYLSVSAYAGPGEIGEEVSEEQPLEVPAEGGAFDVFDPEAYDSPWAGEYLVRLRGPRNESFRHEYALVEGMSVEVEIEGPSSQTRLPMRGGLSPATVRLRPGEKPFLRVKPITLTAEDSYALASVETDAGDALPIVVRPPWIRYQLTLHGEDPMWRTEPINMAKAWLNTDSRFRVRPGAPMDDPRFVVRDRHGNPVRTLALTTVDNVTWFVGLSTIASSIALLSQGSIEFEFVDPIAARRVSVRLANLVSDGEWGVEIENGRLKIHSEVPGQLETMGAWVWPLTAPWESARFVDYDGQLPADLTDAGPLSVQLFHQDRFSHLRPPVVAGTRSVKVDAPGYFVGDDADSPWAHLSAFLAGEREDIPTDPSVLSTLWDVQAGWLAGRFEVMDKLREALTHDPRASIGAMSRSLVPAGDRPAQFIASGLVHTPMARAVGEAEQATGDVERHGDTPWIAALEILDELSRIDDESAEARKLRAELGEVAGAPLVQTVETGRDVSLDTACIDNTTVQIAHMDPAQQKAVLDMFFGGAGVVPGALSEENSRLIAVFDTFKKRQELSDLLGDPQLMKTAVAVLRRVKSANRQLYLSARVRFDRLSGVDTDTPANRWALAPVVSMIFALATRMHAHGHLSSLGQLPQAYAGWADMARLVPDLVTGDIVSADAMVLGIFGPRVKE</sequence>
<gene>
    <name evidence="1" type="ORF">MA47_07905</name>
</gene>
<organism evidence="1 2">
    <name type="scientific">Corynebacterium auriscanis</name>
    <dbReference type="NCBI Taxonomy" id="99807"/>
    <lineage>
        <taxon>Bacteria</taxon>
        <taxon>Bacillati</taxon>
        <taxon>Actinomycetota</taxon>
        <taxon>Actinomycetes</taxon>
        <taxon>Mycobacteriales</taxon>
        <taxon>Corynebacteriaceae</taxon>
        <taxon>Corynebacterium</taxon>
    </lineage>
</organism>
<evidence type="ECO:0000313" key="2">
    <source>
        <dbReference type="Proteomes" id="UP000030145"/>
    </source>
</evidence>
<accession>A0A0A2DGV2</accession>
<dbReference type="Proteomes" id="UP000030145">
    <property type="component" value="Unassembled WGS sequence"/>
</dbReference>
<dbReference type="AlphaFoldDB" id="A0A0A2DGV2"/>
<dbReference type="EMBL" id="JRVJ01000014">
    <property type="protein sequence ID" value="KGM18398.1"/>
    <property type="molecule type" value="Genomic_DNA"/>
</dbReference>
<reference evidence="1 2" key="1">
    <citation type="submission" date="2014-10" db="EMBL/GenBank/DDBJ databases">
        <title>Whole Genome sequence of Corynebacterium auriscanis strain CIP 106629.</title>
        <authorList>
            <person name="Hassan S.S."/>
            <person name="Jamal S.B."/>
            <person name="Tiwari S."/>
            <person name="Oliveira L.D.C."/>
            <person name="Souza F."/>
            <person name="Mariano D.C."/>
            <person name="Almeida S."/>
            <person name="Dorella F."/>
            <person name="Pereira F."/>
            <person name="Carvalho A."/>
            <person name="Leal C.A."/>
            <person name="Soares S.D.C."/>
            <person name="Figueiredo H.C."/>
            <person name="Silva A."/>
            <person name="Azevedo V.A."/>
        </authorList>
    </citation>
    <scope>NUCLEOTIDE SEQUENCE [LARGE SCALE GENOMIC DNA]</scope>
    <source>
        <strain evidence="1 2">CIP 106629</strain>
    </source>
</reference>
<keyword evidence="2" id="KW-1185">Reference proteome</keyword>
<name>A0A0A2DGV2_9CORY</name>
<comment type="caution">
    <text evidence="1">The sequence shown here is derived from an EMBL/GenBank/DDBJ whole genome shotgun (WGS) entry which is preliminary data.</text>
</comment>